<name>A0A5B7DDX3_PORTR</name>
<keyword evidence="2" id="KW-1185">Reference proteome</keyword>
<organism evidence="1 2">
    <name type="scientific">Portunus trituberculatus</name>
    <name type="common">Swimming crab</name>
    <name type="synonym">Neptunus trituberculatus</name>
    <dbReference type="NCBI Taxonomy" id="210409"/>
    <lineage>
        <taxon>Eukaryota</taxon>
        <taxon>Metazoa</taxon>
        <taxon>Ecdysozoa</taxon>
        <taxon>Arthropoda</taxon>
        <taxon>Crustacea</taxon>
        <taxon>Multicrustacea</taxon>
        <taxon>Malacostraca</taxon>
        <taxon>Eumalacostraca</taxon>
        <taxon>Eucarida</taxon>
        <taxon>Decapoda</taxon>
        <taxon>Pleocyemata</taxon>
        <taxon>Brachyura</taxon>
        <taxon>Eubrachyura</taxon>
        <taxon>Portunoidea</taxon>
        <taxon>Portunidae</taxon>
        <taxon>Portuninae</taxon>
        <taxon>Portunus</taxon>
    </lineage>
</organism>
<evidence type="ECO:0000313" key="1">
    <source>
        <dbReference type="EMBL" id="MPC19540.1"/>
    </source>
</evidence>
<dbReference type="AlphaFoldDB" id="A0A5B7DDX3"/>
<gene>
    <name evidence="1" type="ORF">E2C01_012455</name>
</gene>
<comment type="caution">
    <text evidence="1">The sequence shown here is derived from an EMBL/GenBank/DDBJ whole genome shotgun (WGS) entry which is preliminary data.</text>
</comment>
<sequence>MLKTYAAQSSSNWIVVGRHKCRTMEFQGAYKKRSRGQLQPALERQFSSFSQKYMLLLHTLPSLEIKKWRLHIQARSPLLGKDHKYPQITLPYPDHLKNNGQAFFDNWNLFCGKNTLYARN</sequence>
<reference evidence="1 2" key="1">
    <citation type="submission" date="2019-05" db="EMBL/GenBank/DDBJ databases">
        <title>Another draft genome of Portunus trituberculatus and its Hox gene families provides insights of decapod evolution.</title>
        <authorList>
            <person name="Jeong J.-H."/>
            <person name="Song I."/>
            <person name="Kim S."/>
            <person name="Choi T."/>
            <person name="Kim D."/>
            <person name="Ryu S."/>
            <person name="Kim W."/>
        </authorList>
    </citation>
    <scope>NUCLEOTIDE SEQUENCE [LARGE SCALE GENOMIC DNA]</scope>
    <source>
        <tissue evidence="1">Muscle</tissue>
    </source>
</reference>
<protein>
    <submittedName>
        <fullName evidence="1">Uncharacterized protein</fullName>
    </submittedName>
</protein>
<dbReference type="Proteomes" id="UP000324222">
    <property type="component" value="Unassembled WGS sequence"/>
</dbReference>
<evidence type="ECO:0000313" key="2">
    <source>
        <dbReference type="Proteomes" id="UP000324222"/>
    </source>
</evidence>
<accession>A0A5B7DDX3</accession>
<proteinExistence type="predicted"/>
<dbReference type="EMBL" id="VSRR010000778">
    <property type="protein sequence ID" value="MPC19540.1"/>
    <property type="molecule type" value="Genomic_DNA"/>
</dbReference>